<accession>A0A9Q3F441</accession>
<sequence>MSLSNSIKTPSPANIHNVVAQVSAPFSNLTMQKEIRILNYIALHTRPDIMFTTKLLSQFTNQPMTAHWSLVKHLLSYLNGTQCLGLHFTKNKHPESELTGWADADYATSLVTKKSH</sequence>
<keyword evidence="2" id="KW-1185">Reference proteome</keyword>
<dbReference type="AlphaFoldDB" id="A0A9Q3F441"/>
<dbReference type="PANTHER" id="PTHR11439:SF486">
    <property type="entry name" value="RLK (RECEPTOR-LIKE KINASE) PROTEIN, PUTATIVE-RELATED"/>
    <property type="match status" value="1"/>
</dbReference>
<gene>
    <name evidence="1" type="ORF">O181_070075</name>
</gene>
<comment type="caution">
    <text evidence="1">The sequence shown here is derived from an EMBL/GenBank/DDBJ whole genome shotgun (WGS) entry which is preliminary data.</text>
</comment>
<name>A0A9Q3F441_9BASI</name>
<evidence type="ECO:0008006" key="3">
    <source>
        <dbReference type="Google" id="ProtNLM"/>
    </source>
</evidence>
<dbReference type="Proteomes" id="UP000765509">
    <property type="component" value="Unassembled WGS sequence"/>
</dbReference>
<proteinExistence type="predicted"/>
<dbReference type="OrthoDB" id="2801217at2759"/>
<reference evidence="1" key="1">
    <citation type="submission" date="2021-03" db="EMBL/GenBank/DDBJ databases">
        <title>Draft genome sequence of rust myrtle Austropuccinia psidii MF-1, a brazilian biotype.</title>
        <authorList>
            <person name="Quecine M.C."/>
            <person name="Pachon D.M.R."/>
            <person name="Bonatelli M.L."/>
            <person name="Correr F.H."/>
            <person name="Franceschini L.M."/>
            <person name="Leite T.F."/>
            <person name="Margarido G.R.A."/>
            <person name="Almeida C.A."/>
            <person name="Ferrarezi J.A."/>
            <person name="Labate C.A."/>
        </authorList>
    </citation>
    <scope>NUCLEOTIDE SEQUENCE</scope>
    <source>
        <strain evidence="1">MF-1</strain>
    </source>
</reference>
<dbReference type="PANTHER" id="PTHR11439">
    <property type="entry name" value="GAG-POL-RELATED RETROTRANSPOSON"/>
    <property type="match status" value="1"/>
</dbReference>
<evidence type="ECO:0000313" key="1">
    <source>
        <dbReference type="EMBL" id="MBW0530360.1"/>
    </source>
</evidence>
<protein>
    <recommendedName>
        <fullName evidence="3">Reverse transcriptase Ty1/copia-type domain-containing protein</fullName>
    </recommendedName>
</protein>
<evidence type="ECO:0000313" key="2">
    <source>
        <dbReference type="Proteomes" id="UP000765509"/>
    </source>
</evidence>
<dbReference type="EMBL" id="AVOT02035936">
    <property type="protein sequence ID" value="MBW0530360.1"/>
    <property type="molecule type" value="Genomic_DNA"/>
</dbReference>
<organism evidence="1 2">
    <name type="scientific">Austropuccinia psidii MF-1</name>
    <dbReference type="NCBI Taxonomy" id="1389203"/>
    <lineage>
        <taxon>Eukaryota</taxon>
        <taxon>Fungi</taxon>
        <taxon>Dikarya</taxon>
        <taxon>Basidiomycota</taxon>
        <taxon>Pucciniomycotina</taxon>
        <taxon>Pucciniomycetes</taxon>
        <taxon>Pucciniales</taxon>
        <taxon>Sphaerophragmiaceae</taxon>
        <taxon>Austropuccinia</taxon>
    </lineage>
</organism>